<accession>A0ACB9QE61</accession>
<evidence type="ECO:0000313" key="2">
    <source>
        <dbReference type="Proteomes" id="UP001057402"/>
    </source>
</evidence>
<organism evidence="1 2">
    <name type="scientific">Melastoma candidum</name>
    <dbReference type="NCBI Taxonomy" id="119954"/>
    <lineage>
        <taxon>Eukaryota</taxon>
        <taxon>Viridiplantae</taxon>
        <taxon>Streptophyta</taxon>
        <taxon>Embryophyta</taxon>
        <taxon>Tracheophyta</taxon>
        <taxon>Spermatophyta</taxon>
        <taxon>Magnoliopsida</taxon>
        <taxon>eudicotyledons</taxon>
        <taxon>Gunneridae</taxon>
        <taxon>Pentapetalae</taxon>
        <taxon>rosids</taxon>
        <taxon>malvids</taxon>
        <taxon>Myrtales</taxon>
        <taxon>Melastomataceae</taxon>
        <taxon>Melastomatoideae</taxon>
        <taxon>Melastomateae</taxon>
        <taxon>Melastoma</taxon>
    </lineage>
</organism>
<name>A0ACB9QE61_9MYRT</name>
<gene>
    <name evidence="1" type="ORF">MLD38_020995</name>
</gene>
<dbReference type="Proteomes" id="UP001057402">
    <property type="component" value="Chromosome 6"/>
</dbReference>
<evidence type="ECO:0000313" key="1">
    <source>
        <dbReference type="EMBL" id="KAI4364963.1"/>
    </source>
</evidence>
<protein>
    <submittedName>
        <fullName evidence="1">Uncharacterized protein</fullName>
    </submittedName>
</protein>
<comment type="caution">
    <text evidence="1">The sequence shown here is derived from an EMBL/GenBank/DDBJ whole genome shotgun (WGS) entry which is preliminary data.</text>
</comment>
<keyword evidence="2" id="KW-1185">Reference proteome</keyword>
<reference evidence="2" key="1">
    <citation type="journal article" date="2023" name="Front. Plant Sci.">
        <title>Chromosomal-level genome assembly of Melastoma candidum provides insights into trichome evolution.</title>
        <authorList>
            <person name="Zhong Y."/>
            <person name="Wu W."/>
            <person name="Sun C."/>
            <person name="Zou P."/>
            <person name="Liu Y."/>
            <person name="Dai S."/>
            <person name="Zhou R."/>
        </authorList>
    </citation>
    <scope>NUCLEOTIDE SEQUENCE [LARGE SCALE GENOMIC DNA]</scope>
</reference>
<dbReference type="EMBL" id="CM042885">
    <property type="protein sequence ID" value="KAI4364963.1"/>
    <property type="molecule type" value="Genomic_DNA"/>
</dbReference>
<proteinExistence type="predicted"/>
<sequence length="374" mass="41655">MMPSCQIILVFLVSIFSVELVRVGGYTCNEARCHPGGPAIRFPFYLKTQNSRCGYPGYQPICDHLNQTIIRLPHLGDLVVDYINYDTQLLLVRDPEGCLPRKLLSLSLDGSPFTALYNINFTILRCPQEVAASLLDVSIIWCLSDDLTVVATATTDPFVGPYMSIEVCSVWTANVPVVSPQSISVSQSIWLKWDMEYCRSCQSKGGRCRRKDYSATELECYGIKRGISRASKCVILAGVVVPWFLFLLGVAFYMTSKVQRRITTLAVPPNTPTPPADVANVEEQVGRATTHGAPRTRLAIIRGIDSPTLESYPKTRLDGLVPRLDHDVCAICLSEYQSQEMIRSIPVCGHYFHDCCIDPWLKRNGACPVCRAHK</sequence>